<dbReference type="Pfam" id="PF09466">
    <property type="entry name" value="Yqai"/>
    <property type="match status" value="1"/>
</dbReference>
<accession>A0AA46PU36</accession>
<dbReference type="InterPro" id="IPR018474">
    <property type="entry name" value="Uncharacterised_Yqai"/>
</dbReference>
<dbReference type="EMBL" id="CP107027">
    <property type="protein sequence ID" value="UYG97845.1"/>
    <property type="molecule type" value="Genomic_DNA"/>
</dbReference>
<name>A0AA46PU36_CYTFI</name>
<evidence type="ECO:0000313" key="1">
    <source>
        <dbReference type="EMBL" id="UYG97845.1"/>
    </source>
</evidence>
<organism evidence="1 2">
    <name type="scientific">Cytobacillus firmus</name>
    <name type="common">Bacillus firmus</name>
    <dbReference type="NCBI Taxonomy" id="1399"/>
    <lineage>
        <taxon>Bacteria</taxon>
        <taxon>Bacillati</taxon>
        <taxon>Bacillota</taxon>
        <taxon>Bacilli</taxon>
        <taxon>Bacillales</taxon>
        <taxon>Bacillaceae</taxon>
        <taxon>Cytobacillus</taxon>
    </lineage>
</organism>
<gene>
    <name evidence="1" type="ORF">OD459_06435</name>
</gene>
<dbReference type="RefSeq" id="WP_263600106.1">
    <property type="nucleotide sequence ID" value="NZ_CP107027.1"/>
</dbReference>
<dbReference type="InterPro" id="IPR023118">
    <property type="entry name" value="YqaI_dom_sf"/>
</dbReference>
<proteinExistence type="predicted"/>
<reference evidence="1" key="1">
    <citation type="submission" date="2022-10" db="EMBL/GenBank/DDBJ databases">
        <title>Mechanism of multi-heavy metal repair in Cytobacillus Firmus M7.</title>
        <authorList>
            <person name="Li X."/>
            <person name="Yu C."/>
        </authorList>
    </citation>
    <scope>NUCLEOTIDE SEQUENCE</scope>
    <source>
        <strain evidence="1">M7</strain>
    </source>
</reference>
<evidence type="ECO:0000313" key="2">
    <source>
        <dbReference type="Proteomes" id="UP001163104"/>
    </source>
</evidence>
<dbReference type="AlphaFoldDB" id="A0AA46PU36"/>
<dbReference type="Gene3D" id="3.30.40.30">
    <property type="entry name" value="YqaI domain"/>
    <property type="match status" value="1"/>
</dbReference>
<sequence length="73" mass="8605">MERRIKMNHPIIEQIERSGYPNMAAQPEHVGIDYFGDEILDGDEIVEYDGEIILKDNLDRFLTEVMEFEFRTA</sequence>
<dbReference type="Proteomes" id="UP001163104">
    <property type="component" value="Chromosome"/>
</dbReference>
<dbReference type="SUPFAM" id="SSF160713">
    <property type="entry name" value="YqaI-like"/>
    <property type="match status" value="1"/>
</dbReference>
<evidence type="ECO:0008006" key="3">
    <source>
        <dbReference type="Google" id="ProtNLM"/>
    </source>
</evidence>
<protein>
    <recommendedName>
        <fullName evidence="3">YqaI-like protein</fullName>
    </recommendedName>
</protein>